<dbReference type="GO" id="GO:0005886">
    <property type="term" value="C:plasma membrane"/>
    <property type="evidence" value="ECO:0007669"/>
    <property type="project" value="UniProtKB-SubCell"/>
</dbReference>
<dbReference type="CDD" id="cd21176">
    <property type="entry name" value="LPMO_auxiliary-like"/>
    <property type="match status" value="1"/>
</dbReference>
<dbReference type="GO" id="GO:0098552">
    <property type="term" value="C:side of membrane"/>
    <property type="evidence" value="ECO:0007669"/>
    <property type="project" value="UniProtKB-KW"/>
</dbReference>
<feature type="chain" id="PRO_5004110276" description="Copper acquisition factor BIM1-like domain-containing protein" evidence="8">
    <location>
        <begin position="17"/>
        <end position="213"/>
    </location>
</feature>
<dbReference type="InterPro" id="IPR046530">
    <property type="entry name" value="BIM1-like_dom"/>
</dbReference>
<protein>
    <recommendedName>
        <fullName evidence="9">Copper acquisition factor BIM1-like domain-containing protein</fullName>
    </recommendedName>
</protein>
<keyword evidence="6" id="KW-0325">Glycoprotein</keyword>
<keyword evidence="4 8" id="KW-0732">Signal</keyword>
<evidence type="ECO:0000259" key="9">
    <source>
        <dbReference type="Pfam" id="PF20238"/>
    </source>
</evidence>
<dbReference type="OMA" id="QIFPIVQ"/>
<dbReference type="EMBL" id="KB446536">
    <property type="protein sequence ID" value="EME47315.1"/>
    <property type="molecule type" value="Genomic_DNA"/>
</dbReference>
<evidence type="ECO:0000256" key="4">
    <source>
        <dbReference type="ARBA" id="ARBA00022729"/>
    </source>
</evidence>
<keyword evidence="5" id="KW-0472">Membrane</keyword>
<evidence type="ECO:0000313" key="11">
    <source>
        <dbReference type="Proteomes" id="UP000016933"/>
    </source>
</evidence>
<organism evidence="10 11">
    <name type="scientific">Dothistroma septosporum (strain NZE10 / CBS 128990)</name>
    <name type="common">Red band needle blight fungus</name>
    <name type="synonym">Mycosphaerella pini</name>
    <dbReference type="NCBI Taxonomy" id="675120"/>
    <lineage>
        <taxon>Eukaryota</taxon>
        <taxon>Fungi</taxon>
        <taxon>Dikarya</taxon>
        <taxon>Ascomycota</taxon>
        <taxon>Pezizomycotina</taxon>
        <taxon>Dothideomycetes</taxon>
        <taxon>Dothideomycetidae</taxon>
        <taxon>Mycosphaerellales</taxon>
        <taxon>Mycosphaerellaceae</taxon>
        <taxon>Dothistroma</taxon>
    </lineage>
</organism>
<evidence type="ECO:0000256" key="5">
    <source>
        <dbReference type="ARBA" id="ARBA00023136"/>
    </source>
</evidence>
<comment type="subcellular location">
    <subcellularLocation>
        <location evidence="1">Cell membrane</location>
        <topology evidence="1">Lipid-anchor</topology>
        <topology evidence="1">GPI-anchor</topology>
    </subcellularLocation>
</comment>
<dbReference type="PANTHER" id="PTHR34992:SF1">
    <property type="entry name" value="COPPER ACQUISITION FACTOR BIM1-LIKE DOMAIN-CONTAINING PROTEIN"/>
    <property type="match status" value="1"/>
</dbReference>
<evidence type="ECO:0000256" key="1">
    <source>
        <dbReference type="ARBA" id="ARBA00004609"/>
    </source>
</evidence>
<evidence type="ECO:0000256" key="8">
    <source>
        <dbReference type="SAM" id="SignalP"/>
    </source>
</evidence>
<dbReference type="PANTHER" id="PTHR34992">
    <property type="entry name" value="HYPHAL ANASTAMOSIS-7 PROTEIN"/>
    <property type="match status" value="1"/>
</dbReference>
<feature type="domain" description="Copper acquisition factor BIM1-like" evidence="9">
    <location>
        <begin position="17"/>
        <end position="156"/>
    </location>
</feature>
<keyword evidence="2" id="KW-1003">Cell membrane</keyword>
<reference evidence="10 11" key="2">
    <citation type="journal article" date="2012" name="PLoS Pathog.">
        <title>Diverse lifestyles and strategies of plant pathogenesis encoded in the genomes of eighteen Dothideomycetes fungi.</title>
        <authorList>
            <person name="Ohm R.A."/>
            <person name="Feau N."/>
            <person name="Henrissat B."/>
            <person name="Schoch C.L."/>
            <person name="Horwitz B.A."/>
            <person name="Barry K.W."/>
            <person name="Condon B.J."/>
            <person name="Copeland A.C."/>
            <person name="Dhillon B."/>
            <person name="Glaser F."/>
            <person name="Hesse C.N."/>
            <person name="Kosti I."/>
            <person name="LaButti K."/>
            <person name="Lindquist E.A."/>
            <person name="Lucas S."/>
            <person name="Salamov A.A."/>
            <person name="Bradshaw R.E."/>
            <person name="Ciuffetti L."/>
            <person name="Hamelin R.C."/>
            <person name="Kema G.H.J."/>
            <person name="Lawrence C."/>
            <person name="Scott J.A."/>
            <person name="Spatafora J.W."/>
            <person name="Turgeon B.G."/>
            <person name="de Wit P.J.G.M."/>
            <person name="Zhong S."/>
            <person name="Goodwin S.B."/>
            <person name="Grigoriev I.V."/>
        </authorList>
    </citation>
    <scope>NUCLEOTIDE SEQUENCE [LARGE SCALE GENOMIC DNA]</scope>
    <source>
        <strain evidence="11">NZE10 / CBS 128990</strain>
    </source>
</reference>
<sequence>MFQSFMLALAAASLSAAHFTLTWPTTAGFNDDDEPTAPCGGATVIVNDTAPEINVDRFAVAIYSSHPAGNWTFRATQSTGAPYNFTEIVPSVTSTGPGDFCLTDLRIPYGSSWVGSSGILQVIDNSVDGTLYQCAPVKFVAGANSTTGSSCRNNTGFSASFSSAQSSTSSVTSGSTASGTAAASSSSSAAAAAMSTDVGSVLGLGLLAAALAL</sequence>
<proteinExistence type="predicted"/>
<dbReference type="Proteomes" id="UP000016933">
    <property type="component" value="Unassembled WGS sequence"/>
</dbReference>
<evidence type="ECO:0000256" key="6">
    <source>
        <dbReference type="ARBA" id="ARBA00023180"/>
    </source>
</evidence>
<evidence type="ECO:0000313" key="10">
    <source>
        <dbReference type="EMBL" id="EME47315.1"/>
    </source>
</evidence>
<gene>
    <name evidence="10" type="ORF">DOTSEDRAFT_69295</name>
</gene>
<accession>N1PY37</accession>
<evidence type="ECO:0000256" key="3">
    <source>
        <dbReference type="ARBA" id="ARBA00022622"/>
    </source>
</evidence>
<keyword evidence="11" id="KW-1185">Reference proteome</keyword>
<feature type="signal peptide" evidence="8">
    <location>
        <begin position="1"/>
        <end position="16"/>
    </location>
</feature>
<keyword evidence="7" id="KW-0449">Lipoprotein</keyword>
<dbReference type="Pfam" id="PF20238">
    <property type="entry name" value="BIM1-like_dom"/>
    <property type="match status" value="1"/>
</dbReference>
<dbReference type="eggNOG" id="ENOG502S92W">
    <property type="taxonomic scope" value="Eukaryota"/>
</dbReference>
<dbReference type="AlphaFoldDB" id="N1PY37"/>
<evidence type="ECO:0000256" key="7">
    <source>
        <dbReference type="ARBA" id="ARBA00023288"/>
    </source>
</evidence>
<dbReference type="HOGENOM" id="CLU_070647_0_1_1"/>
<keyword evidence="3" id="KW-0336">GPI-anchor</keyword>
<dbReference type="InterPro" id="IPR046936">
    <property type="entry name" value="BIM1-like"/>
</dbReference>
<evidence type="ECO:0000256" key="2">
    <source>
        <dbReference type="ARBA" id="ARBA00022475"/>
    </source>
</evidence>
<reference evidence="11" key="1">
    <citation type="journal article" date="2012" name="PLoS Genet.">
        <title>The genomes of the fungal plant pathogens Cladosporium fulvum and Dothistroma septosporum reveal adaptation to different hosts and lifestyles but also signatures of common ancestry.</title>
        <authorList>
            <person name="de Wit P.J.G.M."/>
            <person name="van der Burgt A."/>
            <person name="Oekmen B."/>
            <person name="Stergiopoulos I."/>
            <person name="Abd-Elsalam K.A."/>
            <person name="Aerts A.L."/>
            <person name="Bahkali A.H."/>
            <person name="Beenen H.G."/>
            <person name="Chettri P."/>
            <person name="Cox M.P."/>
            <person name="Datema E."/>
            <person name="de Vries R.P."/>
            <person name="Dhillon B."/>
            <person name="Ganley A.R."/>
            <person name="Griffiths S.A."/>
            <person name="Guo Y."/>
            <person name="Hamelin R.C."/>
            <person name="Henrissat B."/>
            <person name="Kabir M.S."/>
            <person name="Jashni M.K."/>
            <person name="Kema G."/>
            <person name="Klaubauf S."/>
            <person name="Lapidus A."/>
            <person name="Levasseur A."/>
            <person name="Lindquist E."/>
            <person name="Mehrabi R."/>
            <person name="Ohm R.A."/>
            <person name="Owen T.J."/>
            <person name="Salamov A."/>
            <person name="Schwelm A."/>
            <person name="Schijlen E."/>
            <person name="Sun H."/>
            <person name="van den Burg H.A."/>
            <person name="van Ham R.C.H.J."/>
            <person name="Zhang S."/>
            <person name="Goodwin S.B."/>
            <person name="Grigoriev I.V."/>
            <person name="Collemare J."/>
            <person name="Bradshaw R.E."/>
        </authorList>
    </citation>
    <scope>NUCLEOTIDE SEQUENCE [LARGE SCALE GENOMIC DNA]</scope>
    <source>
        <strain evidence="11">NZE10 / CBS 128990</strain>
    </source>
</reference>
<dbReference type="OrthoDB" id="2146436at2759"/>
<name>N1PY37_DOTSN</name>